<dbReference type="EMBL" id="FOXK01000009">
    <property type="protein sequence ID" value="SFQ25033.1"/>
    <property type="molecule type" value="Genomic_DNA"/>
</dbReference>
<gene>
    <name evidence="1" type="ORF">SAMN05216177_109256</name>
    <name evidence="2" type="ORF">SAMN05216177_11520</name>
</gene>
<evidence type="ECO:0000313" key="3">
    <source>
        <dbReference type="Proteomes" id="UP000182025"/>
    </source>
</evidence>
<name>A0A1I5YNU2_9GAMM</name>
<reference evidence="2" key="2">
    <citation type="submission" date="2016-10" db="EMBL/GenBank/DDBJ databases">
        <authorList>
            <person name="de Groot N.N."/>
        </authorList>
    </citation>
    <scope>NUCLEOTIDE SEQUENCE [LARGE SCALE GENOMIC DNA]</scope>
    <source>
        <strain evidence="2">JCM 15604</strain>
    </source>
</reference>
<protein>
    <submittedName>
        <fullName evidence="2">Uncharacterized protein</fullName>
    </submittedName>
</protein>
<evidence type="ECO:0000313" key="1">
    <source>
        <dbReference type="EMBL" id="SFQ25033.1"/>
    </source>
</evidence>
<evidence type="ECO:0000313" key="2">
    <source>
        <dbReference type="EMBL" id="SFQ45780.1"/>
    </source>
</evidence>
<proteinExistence type="predicted"/>
<dbReference type="EMBL" id="FOXK01000015">
    <property type="protein sequence ID" value="SFQ45780.1"/>
    <property type="molecule type" value="Genomic_DNA"/>
</dbReference>
<dbReference type="OrthoDB" id="7031492at2"/>
<accession>A0A1I5YNU2</accession>
<reference evidence="3" key="1">
    <citation type="submission" date="2016-10" db="EMBL/GenBank/DDBJ databases">
        <authorList>
            <person name="Varghese N."/>
            <person name="Submissions S."/>
        </authorList>
    </citation>
    <scope>NUCLEOTIDE SEQUENCE [LARGE SCALE GENOMIC DNA]</scope>
    <source>
        <strain evidence="3">JCM 15604</strain>
    </source>
</reference>
<keyword evidence="3" id="KW-1185">Reference proteome</keyword>
<dbReference type="RefSeq" id="WP_074917548.1">
    <property type="nucleotide sequence ID" value="NZ_FOXK01000009.1"/>
</dbReference>
<sequence length="63" mass="6852">MSTTETPAEAGKQAKTVKVKITREGGHRHKGELHGKDATISVSERDAEIIVDRLKVGERVKGN</sequence>
<dbReference type="Proteomes" id="UP000182025">
    <property type="component" value="Unassembled WGS sequence"/>
</dbReference>
<dbReference type="AlphaFoldDB" id="A0A1I5YNU2"/>
<organism evidence="2 3">
    <name type="scientific">Ectopseudomonas toyotomiensis</name>
    <dbReference type="NCBI Taxonomy" id="554344"/>
    <lineage>
        <taxon>Bacteria</taxon>
        <taxon>Pseudomonadati</taxon>
        <taxon>Pseudomonadota</taxon>
        <taxon>Gammaproteobacteria</taxon>
        <taxon>Pseudomonadales</taxon>
        <taxon>Pseudomonadaceae</taxon>
        <taxon>Ectopseudomonas</taxon>
    </lineage>
</organism>